<dbReference type="STRING" id="2018661.A0A2A2K2U3"/>
<keyword evidence="3" id="KW-1185">Reference proteome</keyword>
<name>A0A2A2K2U3_9BILA</name>
<dbReference type="OrthoDB" id="5843047at2759"/>
<dbReference type="AlphaFoldDB" id="A0A2A2K2U3"/>
<feature type="region of interest" description="Disordered" evidence="1">
    <location>
        <begin position="238"/>
        <end position="285"/>
    </location>
</feature>
<dbReference type="Proteomes" id="UP000218231">
    <property type="component" value="Unassembled WGS sequence"/>
</dbReference>
<sequence length="589" mass="65765">MADSGRPPKPPNRPGSRTESRPTWTVTRRERTEQSPRRADSPFQSRTVTTTERVQILQLPLALRDEQAEGTPLIGALTANGVPLHNGIIFHPEQRQTTTIITTTTTTYRVIEVSDSDSLSDDYEMVDQSALTVDIGLETSQTRTQPTAIHSPQPSPNFVIVSKKESSPPLSPVTKASLNVDLEFASPSEIESSPPHEIRPMRDIDSRPIHSLCSVYHVGVIQDENSLPTVEVPIPSEEDYFADDQSPSTSRASDIEESPIDDFVNVYHSGMSGDEESHDARGDRGDESITVVGLHKQGPAHMNFPATDQYTGEYHHARPAAETEGIPLQSQVAAYHPTGRSDEPKADDGKKSFTEKLTGIFAKHGDETHPRTEPYQGPYFDTRTVREVDNLPIEHQVMVYHDGFYNKLPSTEQTEHSKSIGEKIGSLFKKAPNEMDFPISEPYLGPLASTSKGREVDGDPLQYHVAAIPSSFHYDKLPERREHIEHEKSITGKIGDLFGKKEEFDSYPQRSEPYEGPYSSTSKSVEVEGNPLHLHVFAIPSSSHYDSLPETQRHASIKEEPVRKYIEKQRGRRRSTSLSHRKPPDFLSL</sequence>
<evidence type="ECO:0000313" key="3">
    <source>
        <dbReference type="Proteomes" id="UP000218231"/>
    </source>
</evidence>
<accession>A0A2A2K2U3</accession>
<feature type="compositionally biased region" description="Polar residues" evidence="1">
    <location>
        <begin position="15"/>
        <end position="26"/>
    </location>
</feature>
<evidence type="ECO:0000313" key="2">
    <source>
        <dbReference type="EMBL" id="PAV68203.1"/>
    </source>
</evidence>
<evidence type="ECO:0000256" key="1">
    <source>
        <dbReference type="SAM" id="MobiDB-lite"/>
    </source>
</evidence>
<proteinExistence type="predicted"/>
<organism evidence="2 3">
    <name type="scientific">Diploscapter pachys</name>
    <dbReference type="NCBI Taxonomy" id="2018661"/>
    <lineage>
        <taxon>Eukaryota</taxon>
        <taxon>Metazoa</taxon>
        <taxon>Ecdysozoa</taxon>
        <taxon>Nematoda</taxon>
        <taxon>Chromadorea</taxon>
        <taxon>Rhabditida</taxon>
        <taxon>Rhabditina</taxon>
        <taxon>Rhabditomorpha</taxon>
        <taxon>Rhabditoidea</taxon>
        <taxon>Rhabditidae</taxon>
        <taxon>Diploscapter</taxon>
    </lineage>
</organism>
<feature type="compositionally biased region" description="Basic and acidic residues" evidence="1">
    <location>
        <begin position="551"/>
        <end position="569"/>
    </location>
</feature>
<dbReference type="EMBL" id="LIAE01009799">
    <property type="protein sequence ID" value="PAV68203.1"/>
    <property type="molecule type" value="Genomic_DNA"/>
</dbReference>
<feature type="region of interest" description="Disordered" evidence="1">
    <location>
        <begin position="1"/>
        <end position="50"/>
    </location>
</feature>
<feature type="compositionally biased region" description="Basic and acidic residues" evidence="1">
    <location>
        <begin position="27"/>
        <end position="40"/>
    </location>
</feature>
<comment type="caution">
    <text evidence="2">The sequence shown here is derived from an EMBL/GenBank/DDBJ whole genome shotgun (WGS) entry which is preliminary data.</text>
</comment>
<reference evidence="2 3" key="1">
    <citation type="journal article" date="2017" name="Curr. Biol.">
        <title>Genome architecture and evolution of a unichromosomal asexual nematode.</title>
        <authorList>
            <person name="Fradin H."/>
            <person name="Zegar C."/>
            <person name="Gutwein M."/>
            <person name="Lucas J."/>
            <person name="Kovtun M."/>
            <person name="Corcoran D."/>
            <person name="Baugh L.R."/>
            <person name="Kiontke K."/>
            <person name="Gunsalus K."/>
            <person name="Fitch D.H."/>
            <person name="Piano F."/>
        </authorList>
    </citation>
    <scope>NUCLEOTIDE SEQUENCE [LARGE SCALE GENOMIC DNA]</scope>
    <source>
        <strain evidence="2">PF1309</strain>
    </source>
</reference>
<feature type="compositionally biased region" description="Basic residues" evidence="1">
    <location>
        <begin position="570"/>
        <end position="581"/>
    </location>
</feature>
<protein>
    <submittedName>
        <fullName evidence="2">Uncharacterized protein</fullName>
    </submittedName>
</protein>
<gene>
    <name evidence="2" type="ORF">WR25_19349</name>
</gene>
<feature type="region of interest" description="Disordered" evidence="1">
    <location>
        <begin position="543"/>
        <end position="589"/>
    </location>
</feature>